<dbReference type="OMA" id="CFLTIET"/>
<evidence type="ECO:0000313" key="2">
    <source>
        <dbReference type="EMBL" id="KAF0976708.1"/>
    </source>
</evidence>
<evidence type="ECO:0000313" key="3">
    <source>
        <dbReference type="Proteomes" id="UP000444721"/>
    </source>
</evidence>
<dbReference type="RefSeq" id="XP_044561421.1">
    <property type="nucleotide sequence ID" value="XM_044707371.1"/>
</dbReference>
<keyword evidence="1" id="KW-1133">Transmembrane helix</keyword>
<dbReference type="OrthoDB" id="10256491at2759"/>
<comment type="caution">
    <text evidence="2">The sequence shown here is derived from an EMBL/GenBank/DDBJ whole genome shotgun (WGS) entry which is preliminary data.</text>
</comment>
<sequence length="643" mass="70784">MMLLPFRGEYSSKPMMNQWFRTPTALMTVVIFLLTFVMSTQAQTTLVILQNTLSLYNGDNITLTTSNVVATENSLNAPPRVVYSVVPGTLSNGQFFLFNNLTGLYAPTNSFTQQELADGFVRFSHPGNQQIPTYSLHASDLLLNAASPNSTASIFFTAFRRGTIGAPRPIFEASVDPQTLIVTLRITMFKRVFDSPEANFNLGLSSLMACQQSDLIRDNFTLVTSTNWYNTYQFSTPLSRYLSNPNVQQVSSGGVIDLVTTMFADYMITRLTPTTSTGGDIYVVPSQSGTCYQVIYTQKYILTLTLAVTRVNFNSSNPNSFLQPKKIFINDLGRLEIRLIVYTTVSETITSWSVSGPYAFNVTDAVFTGSSNGFNYYLVVLQSNVINSEVDFYGDYVLSFRTISGQVNTIPYSLQYLVPYPPIEQVLLFDTQAQTFSNAALSTPRTQFTPTDTVFVKVDAPTSPVLAGFQLSPYNVILCCFQNFANIPVNVDCRNASRSGDFSDEIFINGVAERAGGIDAGVLPPPTTQSYGFQFGFPLAIRNDVDRRCFLTIETAYTPRNTSTRSMMESFSTEAVTADAPIPNKVASVTYRVFDVIPNNKNGNGNGGVNNAAVSYFKQGVSMMMTMVAAIMVTVFVSVVLGM</sequence>
<gene>
    <name evidence="2" type="ORF">FDP41_004003</name>
</gene>
<dbReference type="GeneID" id="68111221"/>
<dbReference type="Proteomes" id="UP000444721">
    <property type="component" value="Unassembled WGS sequence"/>
</dbReference>
<dbReference type="VEuPathDB" id="AmoebaDB:NF0132110"/>
<feature type="transmembrane region" description="Helical" evidence="1">
    <location>
        <begin position="620"/>
        <end position="641"/>
    </location>
</feature>
<keyword evidence="1" id="KW-0812">Transmembrane</keyword>
<dbReference type="VEuPathDB" id="AmoebaDB:NfTy_069730"/>
<dbReference type="EMBL" id="VFQX01000036">
    <property type="protein sequence ID" value="KAF0976708.1"/>
    <property type="molecule type" value="Genomic_DNA"/>
</dbReference>
<dbReference type="VEuPathDB" id="AmoebaDB:FDP41_004003"/>
<dbReference type="AlphaFoldDB" id="A0A6A5BR84"/>
<proteinExistence type="predicted"/>
<evidence type="ECO:0000256" key="1">
    <source>
        <dbReference type="SAM" id="Phobius"/>
    </source>
</evidence>
<keyword evidence="3" id="KW-1185">Reference proteome</keyword>
<organism evidence="2 3">
    <name type="scientific">Naegleria fowleri</name>
    <name type="common">Brain eating amoeba</name>
    <dbReference type="NCBI Taxonomy" id="5763"/>
    <lineage>
        <taxon>Eukaryota</taxon>
        <taxon>Discoba</taxon>
        <taxon>Heterolobosea</taxon>
        <taxon>Tetramitia</taxon>
        <taxon>Eutetramitia</taxon>
        <taxon>Vahlkampfiidae</taxon>
        <taxon>Naegleria</taxon>
    </lineage>
</organism>
<reference evidence="2 3" key="1">
    <citation type="journal article" date="2019" name="Sci. Rep.">
        <title>Nanopore sequencing improves the draft genome of the human pathogenic amoeba Naegleria fowleri.</title>
        <authorList>
            <person name="Liechti N."/>
            <person name="Schurch N."/>
            <person name="Bruggmann R."/>
            <person name="Wittwer M."/>
        </authorList>
    </citation>
    <scope>NUCLEOTIDE SEQUENCE [LARGE SCALE GENOMIC DNA]</scope>
    <source>
        <strain evidence="2 3">ATCC 30894</strain>
    </source>
</reference>
<protein>
    <submittedName>
        <fullName evidence="2">Uncharacterized protein</fullName>
    </submittedName>
</protein>
<name>A0A6A5BR84_NAEFO</name>
<keyword evidence="1" id="KW-0472">Membrane</keyword>
<accession>A0A6A5BR84</accession>